<name>A0A6J4IH83_9SPHI</name>
<gene>
    <name evidence="1" type="ORF">AVDCRST_MAG56-1897</name>
</gene>
<organism evidence="1">
    <name type="scientific">uncultured Cytophagales bacterium</name>
    <dbReference type="NCBI Taxonomy" id="158755"/>
    <lineage>
        <taxon>Bacteria</taxon>
        <taxon>Pseudomonadati</taxon>
        <taxon>Bacteroidota</taxon>
        <taxon>Sphingobacteriia</taxon>
        <taxon>Sphingobacteriales</taxon>
        <taxon>environmental samples</taxon>
    </lineage>
</organism>
<feature type="non-terminal residue" evidence="1">
    <location>
        <position position="1"/>
    </location>
</feature>
<feature type="non-terminal residue" evidence="1">
    <location>
        <position position="50"/>
    </location>
</feature>
<reference evidence="1" key="1">
    <citation type="submission" date="2020-02" db="EMBL/GenBank/DDBJ databases">
        <authorList>
            <person name="Meier V. D."/>
        </authorList>
    </citation>
    <scope>NUCLEOTIDE SEQUENCE</scope>
    <source>
        <strain evidence="1">AVDCRST_MAG56</strain>
    </source>
</reference>
<protein>
    <submittedName>
        <fullName evidence="1">Uncharacterized protein</fullName>
    </submittedName>
</protein>
<proteinExistence type="predicted"/>
<accession>A0A6J4IH83</accession>
<sequence>WHPKDGEPALGFLSPFIRKCQGCIRLVCLWVCQRVIRTSAYLYIRSSCSV</sequence>
<evidence type="ECO:0000313" key="1">
    <source>
        <dbReference type="EMBL" id="CAA9250383.1"/>
    </source>
</evidence>
<dbReference type="AlphaFoldDB" id="A0A6J4IH83"/>
<dbReference type="EMBL" id="CADCTQ010000175">
    <property type="protein sequence ID" value="CAA9250383.1"/>
    <property type="molecule type" value="Genomic_DNA"/>
</dbReference>